<feature type="compositionally biased region" description="Polar residues" evidence="1">
    <location>
        <begin position="18"/>
        <end position="31"/>
    </location>
</feature>
<accession>A0A084WQ46</accession>
<dbReference type="AlphaFoldDB" id="A0A084WQ46"/>
<evidence type="ECO:0000256" key="1">
    <source>
        <dbReference type="SAM" id="MobiDB-lite"/>
    </source>
</evidence>
<reference evidence="3" key="2">
    <citation type="submission" date="2020-05" db="UniProtKB">
        <authorList>
            <consortium name="EnsemblMetazoa"/>
        </authorList>
    </citation>
    <scope>IDENTIFICATION</scope>
</reference>
<dbReference type="STRING" id="74873.A0A084WQ46"/>
<evidence type="ECO:0000313" key="4">
    <source>
        <dbReference type="Proteomes" id="UP000030765"/>
    </source>
</evidence>
<dbReference type="EMBL" id="KE525375">
    <property type="protein sequence ID" value="KFB52340.1"/>
    <property type="molecule type" value="Genomic_DNA"/>
</dbReference>
<sequence>MLTRPVQHLTTSTGDLSVAASATQRHSSITGASVPASSVSTPTPTRSGNGPKGNTCKVTATVAANVLTFNCQHGPQFPRGGDNYAEIANIAMSTKLDVSDEAFCTSLIISHDQHSIPRNAYFRFAVRF</sequence>
<dbReference type="EnsemblMetazoa" id="ASIC020552-RA">
    <property type="protein sequence ID" value="ASIC020552-PA"/>
    <property type="gene ID" value="ASIC020552"/>
</dbReference>
<dbReference type="EMBL" id="ATLV01025225">
    <property type="status" value="NOT_ANNOTATED_CDS"/>
    <property type="molecule type" value="Genomic_DNA"/>
</dbReference>
<reference evidence="2 4" key="1">
    <citation type="journal article" date="2014" name="BMC Genomics">
        <title>Genome sequence of Anopheles sinensis provides insight into genetics basis of mosquito competence for malaria parasites.</title>
        <authorList>
            <person name="Zhou D."/>
            <person name="Zhang D."/>
            <person name="Ding G."/>
            <person name="Shi L."/>
            <person name="Hou Q."/>
            <person name="Ye Y."/>
            <person name="Xu Y."/>
            <person name="Zhou H."/>
            <person name="Xiong C."/>
            <person name="Li S."/>
            <person name="Yu J."/>
            <person name="Hong S."/>
            <person name="Yu X."/>
            <person name="Zou P."/>
            <person name="Chen C."/>
            <person name="Chang X."/>
            <person name="Wang W."/>
            <person name="Lv Y."/>
            <person name="Sun Y."/>
            <person name="Ma L."/>
            <person name="Shen B."/>
            <person name="Zhu C."/>
        </authorList>
    </citation>
    <scope>NUCLEOTIDE SEQUENCE [LARGE SCALE GENOMIC DNA]</scope>
</reference>
<keyword evidence="4" id="KW-1185">Reference proteome</keyword>
<gene>
    <name evidence="2" type="ORF">ZHAS_00020552</name>
</gene>
<evidence type="ECO:0000313" key="2">
    <source>
        <dbReference type="EMBL" id="KFB52340.1"/>
    </source>
</evidence>
<feature type="compositionally biased region" description="Low complexity" evidence="1">
    <location>
        <begin position="32"/>
        <end position="45"/>
    </location>
</feature>
<name>A0A084WQ46_ANOSI</name>
<dbReference type="VEuPathDB" id="VectorBase:ASIC020552"/>
<proteinExistence type="predicted"/>
<organism evidence="2">
    <name type="scientific">Anopheles sinensis</name>
    <name type="common">Mosquito</name>
    <dbReference type="NCBI Taxonomy" id="74873"/>
    <lineage>
        <taxon>Eukaryota</taxon>
        <taxon>Metazoa</taxon>
        <taxon>Ecdysozoa</taxon>
        <taxon>Arthropoda</taxon>
        <taxon>Hexapoda</taxon>
        <taxon>Insecta</taxon>
        <taxon>Pterygota</taxon>
        <taxon>Neoptera</taxon>
        <taxon>Endopterygota</taxon>
        <taxon>Diptera</taxon>
        <taxon>Nematocera</taxon>
        <taxon>Culicoidea</taxon>
        <taxon>Culicidae</taxon>
        <taxon>Anophelinae</taxon>
        <taxon>Anopheles</taxon>
    </lineage>
</organism>
<dbReference type="Proteomes" id="UP000030765">
    <property type="component" value="Unassembled WGS sequence"/>
</dbReference>
<feature type="region of interest" description="Disordered" evidence="1">
    <location>
        <begin position="18"/>
        <end position="54"/>
    </location>
</feature>
<evidence type="ECO:0000313" key="3">
    <source>
        <dbReference type="EnsemblMetazoa" id="ASIC020552-PA"/>
    </source>
</evidence>
<dbReference type="VEuPathDB" id="VectorBase:ASIS001746"/>
<protein>
    <submittedName>
        <fullName evidence="2 3">Uncharacterized protein</fullName>
    </submittedName>
</protein>